<name>A0A1B8GIE4_9PEZI</name>
<gene>
    <name evidence="2" type="ORF">VE01_05983</name>
</gene>
<evidence type="ECO:0000256" key="1">
    <source>
        <dbReference type="SAM" id="MobiDB-lite"/>
    </source>
</evidence>
<proteinExistence type="predicted"/>
<dbReference type="Proteomes" id="UP000091956">
    <property type="component" value="Unassembled WGS sequence"/>
</dbReference>
<keyword evidence="3" id="KW-1185">Reference proteome</keyword>
<feature type="region of interest" description="Disordered" evidence="1">
    <location>
        <begin position="62"/>
        <end position="89"/>
    </location>
</feature>
<sequence length="247" mass="27102">MSAPQNIGPEVPLEKKKGFEKYVERFKKAIGKSSSSSAQKRLSLAAAAKPAAVVSSATAAAASSLKEAAKPTPAAETGESSKFPKKVDGDENAPINVVVEKPEKYRLQITRPARTSKQELVLKKPVQRVRRNCHCCGTLFYPPTKTCTECGHIRCTDCPRDPPKAHKFPYGYPNDVFGEKNAYYTCHECEKVFPLDEAKCVNCTHEKCTECARAPPRKIEPQPDPEVLRRVEEKLAALALSSAEAKS</sequence>
<dbReference type="AlphaFoldDB" id="A0A1B8GIE4"/>
<evidence type="ECO:0000313" key="3">
    <source>
        <dbReference type="Proteomes" id="UP000091956"/>
    </source>
</evidence>
<dbReference type="GeneID" id="28839369"/>
<dbReference type="OrthoDB" id="5370011at2759"/>
<dbReference type="EMBL" id="KV460234">
    <property type="protein sequence ID" value="OBT95566.1"/>
    <property type="molecule type" value="Genomic_DNA"/>
</dbReference>
<dbReference type="RefSeq" id="XP_018129299.1">
    <property type="nucleotide sequence ID" value="XM_018275441.1"/>
</dbReference>
<evidence type="ECO:0000313" key="2">
    <source>
        <dbReference type="EMBL" id="OBT95566.1"/>
    </source>
</evidence>
<reference evidence="2 3" key="1">
    <citation type="submission" date="2016-03" db="EMBL/GenBank/DDBJ databases">
        <title>Comparative genomics of Pseudogymnoascus destructans, the fungus causing white-nose syndrome of bats.</title>
        <authorList>
            <person name="Palmer J.M."/>
            <person name="Drees K.P."/>
            <person name="Foster J.T."/>
            <person name="Lindner D.L."/>
        </authorList>
    </citation>
    <scope>NUCLEOTIDE SEQUENCE [LARGE SCALE GENOMIC DNA]</scope>
    <source>
        <strain evidence="2 3">UAMH 10579</strain>
    </source>
</reference>
<reference evidence="3" key="2">
    <citation type="journal article" date="2018" name="Nat. Commun.">
        <title>Extreme sensitivity to ultraviolet light in the fungal pathogen causing white-nose syndrome of bats.</title>
        <authorList>
            <person name="Palmer J.M."/>
            <person name="Drees K.P."/>
            <person name="Foster J.T."/>
            <person name="Lindner D.L."/>
        </authorList>
    </citation>
    <scope>NUCLEOTIDE SEQUENCE [LARGE SCALE GENOMIC DNA]</scope>
    <source>
        <strain evidence="3">UAMH 10579</strain>
    </source>
</reference>
<accession>A0A1B8GIE4</accession>
<organism evidence="2 3">
    <name type="scientific">Pseudogymnoascus verrucosus</name>
    <dbReference type="NCBI Taxonomy" id="342668"/>
    <lineage>
        <taxon>Eukaryota</taxon>
        <taxon>Fungi</taxon>
        <taxon>Dikarya</taxon>
        <taxon>Ascomycota</taxon>
        <taxon>Pezizomycotina</taxon>
        <taxon>Leotiomycetes</taxon>
        <taxon>Thelebolales</taxon>
        <taxon>Thelebolaceae</taxon>
        <taxon>Pseudogymnoascus</taxon>
    </lineage>
</organism>
<protein>
    <submittedName>
        <fullName evidence="2">Uncharacterized protein</fullName>
    </submittedName>
</protein>